<dbReference type="RefSeq" id="WP_274350889.1">
    <property type="nucleotide sequence ID" value="NZ_JAQZSM010000002.1"/>
</dbReference>
<protein>
    <recommendedName>
        <fullName evidence="3">Lipoprotein</fullName>
    </recommendedName>
</protein>
<comment type="caution">
    <text evidence="1">The sequence shown here is derived from an EMBL/GenBank/DDBJ whole genome shotgun (WGS) entry which is preliminary data.</text>
</comment>
<sequence length="119" mass="13018">MACGGEERVRAPMSPPPHAQYLGVQTRLLEGDLVSFVVRMEGARGREDVIAYARCAAAQYTLIRGYSFARHVRTNATQSAGIWQADGVYTISPDLPLGLRNMDAEVIVEDCHEQGIPTV</sequence>
<gene>
    <name evidence="1" type="ORF">PUT78_03400</name>
</gene>
<organism evidence="1 2">
    <name type="scientific">Roseinatronobacter alkalisoli</name>
    <dbReference type="NCBI Taxonomy" id="3028235"/>
    <lineage>
        <taxon>Bacteria</taxon>
        <taxon>Pseudomonadati</taxon>
        <taxon>Pseudomonadota</taxon>
        <taxon>Alphaproteobacteria</taxon>
        <taxon>Rhodobacterales</taxon>
        <taxon>Paracoccaceae</taxon>
        <taxon>Roseinatronobacter</taxon>
    </lineage>
</organism>
<evidence type="ECO:0000313" key="2">
    <source>
        <dbReference type="Proteomes" id="UP001431784"/>
    </source>
</evidence>
<dbReference type="Proteomes" id="UP001431784">
    <property type="component" value="Unassembled WGS sequence"/>
</dbReference>
<dbReference type="EMBL" id="JAQZSM010000002">
    <property type="protein sequence ID" value="MDD7970135.1"/>
    <property type="molecule type" value="Genomic_DNA"/>
</dbReference>
<proteinExistence type="predicted"/>
<evidence type="ECO:0008006" key="3">
    <source>
        <dbReference type="Google" id="ProtNLM"/>
    </source>
</evidence>
<keyword evidence="2" id="KW-1185">Reference proteome</keyword>
<accession>A0ABT5T4U5</accession>
<evidence type="ECO:0000313" key="1">
    <source>
        <dbReference type="EMBL" id="MDD7970135.1"/>
    </source>
</evidence>
<reference evidence="1" key="1">
    <citation type="submission" date="2023-02" db="EMBL/GenBank/DDBJ databases">
        <title>Description of Roseinatronobacter alkalisoli sp. nov., an alkaliphilic bacerium isolated from soda soil.</title>
        <authorList>
            <person name="Wei W."/>
        </authorList>
    </citation>
    <scope>NUCLEOTIDE SEQUENCE</scope>
    <source>
        <strain evidence="1">HJB301</strain>
    </source>
</reference>
<name>A0ABT5T4U5_9RHOB</name>